<dbReference type="RefSeq" id="WP_005025200.1">
    <property type="nucleotide sequence ID" value="NZ_BKVS01000062.1"/>
</dbReference>
<dbReference type="Proteomes" id="UP000262257">
    <property type="component" value="Unassembled WGS sequence"/>
</dbReference>
<dbReference type="InterPro" id="IPR012020">
    <property type="entry name" value="ABHD4"/>
</dbReference>
<reference evidence="4 6" key="1">
    <citation type="journal article" date="2018" name="Nat. Biotechnol.">
        <title>A standardized bacterial taxonomy based on genome phylogeny substantially revises the tree of life.</title>
        <authorList>
            <person name="Parks D.H."/>
            <person name="Chuvochina M."/>
            <person name="Waite D.W."/>
            <person name="Rinke C."/>
            <person name="Skarshewski A."/>
            <person name="Chaumeil P.A."/>
            <person name="Hugenholtz P."/>
        </authorList>
    </citation>
    <scope>NUCLEOTIDE SEQUENCE [LARGE SCALE GENOMIC DNA]</scope>
    <source>
        <strain evidence="4">UBA10045</strain>
    </source>
</reference>
<dbReference type="GO" id="GO:0047372">
    <property type="term" value="F:monoacylglycerol lipase activity"/>
    <property type="evidence" value="ECO:0007669"/>
    <property type="project" value="TreeGrafter"/>
</dbReference>
<sequence length="382" mass="43600">MLHLQLNTQSLYEKLNTVTQLFENFSGAAQPTLYYNPTGQAKRWAEQIALLNQPYIPTPWLFNTHLQLFYFDMIRKKTTQLEYDHEELLTMQDGGTTALYWSGYDLPDDVPTVFVLHTIMGTPQSMRELVRDLRLMTGWRVVLCLRRGHADLKLTTPRLSIVGSTDDLREQISVVRERFKTSSLYCVGVSAGTGLLVRYLGEMGKKSAFKAAFAYCPGYNLNEVFKVAHKAYSQYMTHQLIKTFVLAHQDQTSQLSTYQALISARDLHEFQLAVYELAGFESYEVYEKAANPIYVFDQVTSPLMMLNSGDDPVCRLENAQAYLDKICEKDNIMLVTTPKGSHCAYYEGWKASSWAHRLIADFFTQFGDTQDRLSGQQTVQAA</sequence>
<protein>
    <submittedName>
        <fullName evidence="4">Alpha/beta hydrolase</fullName>
    </submittedName>
</protein>
<keyword evidence="4" id="KW-0378">Hydrolase</keyword>
<gene>
    <name evidence="4" type="ORF">DIC32_01755</name>
    <name evidence="5" type="ORF">FHY67_04085</name>
</gene>
<name>A0A3D3FY34_ACIRA</name>
<dbReference type="InterPro" id="IPR022742">
    <property type="entry name" value="Hydrolase_4"/>
</dbReference>
<dbReference type="SUPFAM" id="SSF53474">
    <property type="entry name" value="alpha/beta-Hydrolases"/>
    <property type="match status" value="1"/>
</dbReference>
<evidence type="ECO:0000256" key="1">
    <source>
        <dbReference type="ARBA" id="ARBA00010884"/>
    </source>
</evidence>
<dbReference type="AlphaFoldDB" id="A0A3D3FY34"/>
<dbReference type="InterPro" id="IPR029058">
    <property type="entry name" value="AB_hydrolase_fold"/>
</dbReference>
<feature type="active site" description="Charge relay system" evidence="2">
    <location>
        <position position="190"/>
    </location>
</feature>
<dbReference type="EMBL" id="VFBM01000002">
    <property type="protein sequence ID" value="TNX93627.1"/>
    <property type="molecule type" value="Genomic_DNA"/>
</dbReference>
<dbReference type="KEGG" id="arj:DOM24_04050"/>
<reference evidence="5 7" key="2">
    <citation type="submission" date="2019-06" db="EMBL/GenBank/DDBJ databases">
        <title>Genome of Acinetobacter radioresistens APH1, a phenol degrading strain.</title>
        <authorList>
            <person name="Liu Y."/>
        </authorList>
    </citation>
    <scope>NUCLEOTIDE SEQUENCE [LARGE SCALE GENOMIC DNA]</scope>
    <source>
        <strain evidence="5 7">APH1</strain>
    </source>
</reference>
<feature type="domain" description="Serine aminopeptidase S33" evidence="3">
    <location>
        <begin position="113"/>
        <end position="346"/>
    </location>
</feature>
<feature type="active site" description="Charge relay system" evidence="2">
    <location>
        <position position="311"/>
    </location>
</feature>
<dbReference type="PIRSF" id="PIRSF005211">
    <property type="entry name" value="Ab_hydro_YheT"/>
    <property type="match status" value="1"/>
</dbReference>
<comment type="caution">
    <text evidence="4">The sequence shown here is derived from an EMBL/GenBank/DDBJ whole genome shotgun (WGS) entry which is preliminary data.</text>
</comment>
<evidence type="ECO:0000313" key="7">
    <source>
        <dbReference type="Proteomes" id="UP000314285"/>
    </source>
</evidence>
<accession>A0A3D3FY34</accession>
<dbReference type="EMBL" id="DPXL01000026">
    <property type="protein sequence ID" value="HCM30525.1"/>
    <property type="molecule type" value="Genomic_DNA"/>
</dbReference>
<feature type="active site" description="Charge relay system" evidence="2">
    <location>
        <position position="342"/>
    </location>
</feature>
<evidence type="ECO:0000313" key="5">
    <source>
        <dbReference type="EMBL" id="TNX93627.1"/>
    </source>
</evidence>
<organism evidence="4 6">
    <name type="scientific">Acinetobacter radioresistens</name>
    <dbReference type="NCBI Taxonomy" id="40216"/>
    <lineage>
        <taxon>Bacteria</taxon>
        <taxon>Pseudomonadati</taxon>
        <taxon>Pseudomonadota</taxon>
        <taxon>Gammaproteobacteria</taxon>
        <taxon>Moraxellales</taxon>
        <taxon>Moraxellaceae</taxon>
        <taxon>Acinetobacter</taxon>
    </lineage>
</organism>
<dbReference type="GO" id="GO:0034338">
    <property type="term" value="F:short-chain carboxylesterase activity"/>
    <property type="evidence" value="ECO:0007669"/>
    <property type="project" value="TreeGrafter"/>
</dbReference>
<evidence type="ECO:0000313" key="6">
    <source>
        <dbReference type="Proteomes" id="UP000262257"/>
    </source>
</evidence>
<dbReference type="PANTHER" id="PTHR10794">
    <property type="entry name" value="ABHYDROLASE DOMAIN-CONTAINING PROTEIN"/>
    <property type="match status" value="1"/>
</dbReference>
<dbReference type="PANTHER" id="PTHR10794:SF93">
    <property type="entry name" value="SERINE AMINOPEPTIDASE S33 DOMAIN-CONTAINING PROTEIN"/>
    <property type="match status" value="1"/>
</dbReference>
<dbReference type="Proteomes" id="UP000314285">
    <property type="component" value="Unassembled WGS sequence"/>
</dbReference>
<comment type="similarity">
    <text evidence="1">Belongs to the AB hydrolase superfamily. AB hydrolase 4 family.</text>
</comment>
<dbReference type="GeneID" id="56305251"/>
<proteinExistence type="inferred from homology"/>
<evidence type="ECO:0000313" key="4">
    <source>
        <dbReference type="EMBL" id="HCM30525.1"/>
    </source>
</evidence>
<evidence type="ECO:0000259" key="3">
    <source>
        <dbReference type="Pfam" id="PF12146"/>
    </source>
</evidence>
<dbReference type="Gene3D" id="3.40.50.1820">
    <property type="entry name" value="alpha/beta hydrolase"/>
    <property type="match status" value="1"/>
</dbReference>
<evidence type="ECO:0000256" key="2">
    <source>
        <dbReference type="PIRSR" id="PIRSR005211-1"/>
    </source>
</evidence>
<dbReference type="InterPro" id="IPR050960">
    <property type="entry name" value="AB_hydrolase_4_sf"/>
</dbReference>
<dbReference type="Pfam" id="PF12146">
    <property type="entry name" value="Hydrolase_4"/>
    <property type="match status" value="1"/>
</dbReference>